<evidence type="ECO:0000313" key="2">
    <source>
        <dbReference type="EMBL" id="QXN88532.1"/>
    </source>
</evidence>
<reference evidence="2 3" key="1">
    <citation type="submission" date="2021-07" db="EMBL/GenBank/DDBJ databases">
        <title>Whole Genome Sequence of Nocardia Iowensis.</title>
        <authorList>
            <person name="Lamm A."/>
            <person name="Collins-Fairclough A.M."/>
            <person name="Bunk B."/>
            <person name="Sproer C."/>
        </authorList>
    </citation>
    <scope>NUCLEOTIDE SEQUENCE [LARGE SCALE GENOMIC DNA]</scope>
    <source>
        <strain evidence="2 3">NRRL 5646</strain>
    </source>
</reference>
<dbReference type="Proteomes" id="UP000694257">
    <property type="component" value="Chromosome"/>
</dbReference>
<organism evidence="2 3">
    <name type="scientific">Nocardia iowensis</name>
    <dbReference type="NCBI Taxonomy" id="204891"/>
    <lineage>
        <taxon>Bacteria</taxon>
        <taxon>Bacillati</taxon>
        <taxon>Actinomycetota</taxon>
        <taxon>Actinomycetes</taxon>
        <taxon>Mycobacteriales</taxon>
        <taxon>Nocardiaceae</taxon>
        <taxon>Nocardia</taxon>
    </lineage>
</organism>
<feature type="region of interest" description="Disordered" evidence="1">
    <location>
        <begin position="1"/>
        <end position="22"/>
    </location>
</feature>
<proteinExistence type="predicted"/>
<protein>
    <submittedName>
        <fullName evidence="2">Uncharacterized protein</fullName>
    </submittedName>
</protein>
<sequence>MAEQSNHTPPAPDPASRDAKQTSATALDILATLLDAAGQPELARTIAITAILVRATPTAVITRLAHSTRNTTMVTRTTRSITASTRHCRHAGRRAARAIGALLRGGGSYRG</sequence>
<gene>
    <name evidence="2" type="ORF">KV110_23340</name>
</gene>
<dbReference type="EMBL" id="CP078145">
    <property type="protein sequence ID" value="QXN88532.1"/>
    <property type="molecule type" value="Genomic_DNA"/>
</dbReference>
<accession>A0ABX8RI29</accession>
<name>A0ABX8RI29_NOCIO</name>
<dbReference type="RefSeq" id="WP_218469415.1">
    <property type="nucleotide sequence ID" value="NZ_BAABJN010000008.1"/>
</dbReference>
<evidence type="ECO:0000256" key="1">
    <source>
        <dbReference type="SAM" id="MobiDB-lite"/>
    </source>
</evidence>
<evidence type="ECO:0000313" key="3">
    <source>
        <dbReference type="Proteomes" id="UP000694257"/>
    </source>
</evidence>
<keyword evidence="3" id="KW-1185">Reference proteome</keyword>